<evidence type="ECO:0000256" key="6">
    <source>
        <dbReference type="SAM" id="MobiDB-lite"/>
    </source>
</evidence>
<feature type="domain" description="Large ribosomal subunit protein bL25 L25" evidence="7">
    <location>
        <begin position="6"/>
        <end position="89"/>
    </location>
</feature>
<dbReference type="InterPro" id="IPR011035">
    <property type="entry name" value="Ribosomal_bL25/Gln-tRNA_synth"/>
</dbReference>
<comment type="subunit">
    <text evidence="5">Part of the 50S ribosomal subunit; part of the 5S rRNA/L5/L18/L25 subcomplex. Contacts the 5S rRNA. Binds to the 5S rRNA independently of L5 and L18.</text>
</comment>
<dbReference type="Gene3D" id="2.170.120.20">
    <property type="entry name" value="Ribosomal protein L25, beta domain"/>
    <property type="match status" value="1"/>
</dbReference>
<evidence type="ECO:0000256" key="3">
    <source>
        <dbReference type="ARBA" id="ARBA00022980"/>
    </source>
</evidence>
<protein>
    <recommendedName>
        <fullName evidence="5">Large ribosomal subunit protein bL25</fullName>
    </recommendedName>
    <alternativeName>
        <fullName evidence="5">General stress protein CTC</fullName>
    </alternativeName>
</protein>
<evidence type="ECO:0000256" key="1">
    <source>
        <dbReference type="ARBA" id="ARBA00022730"/>
    </source>
</evidence>
<dbReference type="InterPro" id="IPR037121">
    <property type="entry name" value="Ribosomal_bL25_C"/>
</dbReference>
<dbReference type="CDD" id="cd00495">
    <property type="entry name" value="Ribosomal_L25_TL5_CTC"/>
    <property type="match status" value="1"/>
</dbReference>
<evidence type="ECO:0000259" key="8">
    <source>
        <dbReference type="Pfam" id="PF14693"/>
    </source>
</evidence>
<dbReference type="HAMAP" id="MF_01334">
    <property type="entry name" value="Ribosomal_bL25_CTC"/>
    <property type="match status" value="1"/>
</dbReference>
<name>A0A0G0GLF4_9BACT</name>
<dbReference type="GO" id="GO:0006412">
    <property type="term" value="P:translation"/>
    <property type="evidence" value="ECO:0007669"/>
    <property type="project" value="UniProtKB-UniRule"/>
</dbReference>
<feature type="region of interest" description="Disordered" evidence="6">
    <location>
        <begin position="193"/>
        <end position="232"/>
    </location>
</feature>
<dbReference type="Pfam" id="PF01386">
    <property type="entry name" value="Ribosomal_L25p"/>
    <property type="match status" value="1"/>
</dbReference>
<dbReference type="InterPro" id="IPR029751">
    <property type="entry name" value="Ribosomal_L25_dom"/>
</dbReference>
<dbReference type="GO" id="GO:0022625">
    <property type="term" value="C:cytosolic large ribosomal subunit"/>
    <property type="evidence" value="ECO:0007669"/>
    <property type="project" value="TreeGrafter"/>
</dbReference>
<dbReference type="InterPro" id="IPR020057">
    <property type="entry name" value="Ribosomal_bL25_b-dom"/>
</dbReference>
<dbReference type="Pfam" id="PF14693">
    <property type="entry name" value="Ribosomal_TL5_C"/>
    <property type="match status" value="1"/>
</dbReference>
<gene>
    <name evidence="5" type="primary">rplY</name>
    <name evidence="5" type="synonym">ctc</name>
    <name evidence="9" type="ORF">US42_C0017G0006</name>
</gene>
<dbReference type="Gene3D" id="2.40.240.10">
    <property type="entry name" value="Ribosomal Protein L25, Chain P"/>
    <property type="match status" value="1"/>
</dbReference>
<comment type="function">
    <text evidence="5">This is one of the proteins that binds to the 5S RNA in the ribosome where it forms part of the central protuberance.</text>
</comment>
<keyword evidence="1 5" id="KW-0699">rRNA-binding</keyword>
<dbReference type="GO" id="GO:0008097">
    <property type="term" value="F:5S rRNA binding"/>
    <property type="evidence" value="ECO:0007669"/>
    <property type="project" value="InterPro"/>
</dbReference>
<dbReference type="InterPro" id="IPR001021">
    <property type="entry name" value="Ribosomal_bL25_long"/>
</dbReference>
<evidence type="ECO:0000256" key="2">
    <source>
        <dbReference type="ARBA" id="ARBA00022884"/>
    </source>
</evidence>
<comment type="caution">
    <text evidence="9">The sequence shown here is derived from an EMBL/GenBank/DDBJ whole genome shotgun (WGS) entry which is preliminary data.</text>
</comment>
<comment type="similarity">
    <text evidence="5">Belongs to the bacterial ribosomal protein bL25 family. CTC subfamily.</text>
</comment>
<feature type="domain" description="Large ribosomal subunit protein bL25 beta" evidence="8">
    <location>
        <begin position="98"/>
        <end position="181"/>
    </location>
</feature>
<evidence type="ECO:0000313" key="9">
    <source>
        <dbReference type="EMBL" id="KKQ26985.1"/>
    </source>
</evidence>
<dbReference type="AlphaFoldDB" id="A0A0G0GLF4"/>
<keyword evidence="4 5" id="KW-0687">Ribonucleoprotein</keyword>
<feature type="compositionally biased region" description="Basic and acidic residues" evidence="6">
    <location>
        <begin position="202"/>
        <end position="232"/>
    </location>
</feature>
<dbReference type="NCBIfam" id="TIGR00731">
    <property type="entry name" value="bL25_bact_ctc"/>
    <property type="match status" value="1"/>
</dbReference>
<reference evidence="9 10" key="1">
    <citation type="journal article" date="2015" name="Nature">
        <title>rRNA introns, odd ribosomes, and small enigmatic genomes across a large radiation of phyla.</title>
        <authorList>
            <person name="Brown C.T."/>
            <person name="Hug L.A."/>
            <person name="Thomas B.C."/>
            <person name="Sharon I."/>
            <person name="Castelle C.J."/>
            <person name="Singh A."/>
            <person name="Wilkins M.J."/>
            <person name="Williams K.H."/>
            <person name="Banfield J.F."/>
        </authorList>
    </citation>
    <scope>NUCLEOTIDE SEQUENCE [LARGE SCALE GENOMIC DNA]</scope>
</reference>
<dbReference type="STRING" id="1619046.US42_C0017G0006"/>
<dbReference type="GO" id="GO:0003735">
    <property type="term" value="F:structural constituent of ribosome"/>
    <property type="evidence" value="ECO:0007669"/>
    <property type="project" value="InterPro"/>
</dbReference>
<proteinExistence type="inferred from homology"/>
<dbReference type="EMBL" id="LBSX01000017">
    <property type="protein sequence ID" value="KKQ26985.1"/>
    <property type="molecule type" value="Genomic_DNA"/>
</dbReference>
<evidence type="ECO:0000313" key="10">
    <source>
        <dbReference type="Proteomes" id="UP000034849"/>
    </source>
</evidence>
<dbReference type="SUPFAM" id="SSF50715">
    <property type="entry name" value="Ribosomal protein L25-like"/>
    <property type="match status" value="1"/>
</dbReference>
<dbReference type="PANTHER" id="PTHR33284:SF1">
    <property type="entry name" value="RIBOSOMAL PROTEIN L25_GLN-TRNA SYNTHETASE, ANTI-CODON-BINDING DOMAIN-CONTAINING PROTEIN"/>
    <property type="match status" value="1"/>
</dbReference>
<dbReference type="InterPro" id="IPR020930">
    <property type="entry name" value="Ribosomal_uL5_bac-type"/>
</dbReference>
<keyword evidence="3 5" id="KW-0689">Ribosomal protein</keyword>
<dbReference type="Proteomes" id="UP000034849">
    <property type="component" value="Unassembled WGS sequence"/>
</dbReference>
<accession>A0A0G0GLF4</accession>
<keyword evidence="2 5" id="KW-0694">RNA-binding</keyword>
<sequence>MIFSFTATKREEKDVDALRIAGKLPAVVYGAGMEPISLTLDYVSFAKLFNEAGESSLIDLAVDGGKTIKVLIQDLQHDPVKGKITHVDFRQINMNKEMTATIELKFVGESMAIKSLGGTLIKAQDDLDVKCLPKDLVSEVEVDLSILDTFEKSIHVKDLVLPAGIVALEDPSQLIAKVAAPLSEEELKAMDEAAAPSIDQIEVEKKGKEEVVGEEGKDGDAKKDAPKKDEKK</sequence>
<evidence type="ECO:0000259" key="7">
    <source>
        <dbReference type="Pfam" id="PF01386"/>
    </source>
</evidence>
<dbReference type="InterPro" id="IPR020056">
    <property type="entry name" value="Rbsml_bL25/Gln-tRNA_synth_N"/>
</dbReference>
<evidence type="ECO:0000256" key="4">
    <source>
        <dbReference type="ARBA" id="ARBA00023274"/>
    </source>
</evidence>
<dbReference type="PANTHER" id="PTHR33284">
    <property type="entry name" value="RIBOSOMAL PROTEIN L25/GLN-TRNA SYNTHETASE, ANTI-CODON-BINDING DOMAIN-CONTAINING PROTEIN"/>
    <property type="match status" value="1"/>
</dbReference>
<organism evidence="9 10">
    <name type="scientific">Candidatus Magasanikbacteria bacterium GW2011_GWC2_37_14</name>
    <dbReference type="NCBI Taxonomy" id="1619046"/>
    <lineage>
        <taxon>Bacteria</taxon>
        <taxon>Candidatus Magasanikiibacteriota</taxon>
    </lineage>
</organism>
<evidence type="ECO:0000256" key="5">
    <source>
        <dbReference type="HAMAP-Rule" id="MF_01334"/>
    </source>
</evidence>